<dbReference type="PANTHER" id="PTHR31697:SF2">
    <property type="entry name" value="INTEGRATOR COMPLEX SUBUNIT 5"/>
    <property type="match status" value="1"/>
</dbReference>
<gene>
    <name evidence="2" type="ORF">AAG570_001783</name>
</gene>
<dbReference type="PANTHER" id="PTHR31697">
    <property type="entry name" value="INTEGRATOR COMPLEX SUBUNIT 5"/>
    <property type="match status" value="1"/>
</dbReference>
<dbReference type="Pfam" id="PF14838">
    <property type="entry name" value="INTS5_C"/>
    <property type="match status" value="1"/>
</dbReference>
<dbReference type="Proteomes" id="UP001558652">
    <property type="component" value="Unassembled WGS sequence"/>
</dbReference>
<evidence type="ECO:0000313" key="2">
    <source>
        <dbReference type="EMBL" id="KAL1124013.1"/>
    </source>
</evidence>
<protein>
    <recommendedName>
        <fullName evidence="1">Integrator complex subunit 5 C-terminal domain-containing protein</fullName>
    </recommendedName>
</protein>
<keyword evidence="3" id="KW-1185">Reference proteome</keyword>
<comment type="caution">
    <text evidence="2">The sequence shown here is derived from an EMBL/GenBank/DDBJ whole genome shotgun (WGS) entry which is preliminary data.</text>
</comment>
<reference evidence="2 3" key="1">
    <citation type="submission" date="2024-07" db="EMBL/GenBank/DDBJ databases">
        <title>Chromosome-level genome assembly of the water stick insect Ranatra chinensis (Heteroptera: Nepidae).</title>
        <authorList>
            <person name="Liu X."/>
        </authorList>
    </citation>
    <scope>NUCLEOTIDE SEQUENCE [LARGE SCALE GENOMIC DNA]</scope>
    <source>
        <strain evidence="2">Cailab_2021Rc</strain>
        <tissue evidence="2">Muscle</tissue>
    </source>
</reference>
<organism evidence="2 3">
    <name type="scientific">Ranatra chinensis</name>
    <dbReference type="NCBI Taxonomy" id="642074"/>
    <lineage>
        <taxon>Eukaryota</taxon>
        <taxon>Metazoa</taxon>
        <taxon>Ecdysozoa</taxon>
        <taxon>Arthropoda</taxon>
        <taxon>Hexapoda</taxon>
        <taxon>Insecta</taxon>
        <taxon>Pterygota</taxon>
        <taxon>Neoptera</taxon>
        <taxon>Paraneoptera</taxon>
        <taxon>Hemiptera</taxon>
        <taxon>Heteroptera</taxon>
        <taxon>Panheteroptera</taxon>
        <taxon>Nepomorpha</taxon>
        <taxon>Nepidae</taxon>
        <taxon>Ranatrinae</taxon>
        <taxon>Ranatra</taxon>
    </lineage>
</organism>
<sequence>MKLASHSPVLLSALIEVSSKSFTPDLFREMNRFSDQWVKFAGGRQALLDLVVHLILYTEDSAEYIMNLLLDTTRHPDKVVAATAEEILELLIKELDVSVRVNSAKIPLLDCILKNLDGMLSSLISDEELRVSTSVTIFSLIGQHHPNILADCVSYILLRSTNDDHLASVVKLTQGYKASDILSPAIVLSLGGDRCKDPIPPNLFWINLSKLLKWEASGTLTSLPMQEAVWANLVAITELLYSNEDVEVAHSMAEVTKRAVLGSKSQPSIHLIMTLVQATVTYFYICLTHSVGLEQLKGLRVVNSLLSKLSQSSQAGRAMAFRELLESALFKAPSVLFGAVPEPTKRLIQPASNLLMDNHKHGISILLTQRHSSVFHAGVIGNGKRKMAPSCPTPADTVVENTHLLIMALKACCSNENPQGALDAVISMALLLVELISPDVMYNGLPWPEEEFCKVTVERDLYIRRVFDNVPLLWSLLAYIAYHRPALCYCSVLLRALIATLLGQWTSVGQQGQKAGQCKSLASTTMKVLQLMSLSQLLPPPLSALGNVIEHLPPNQVVLVLRDCVWNYMRDHVPSPALFSRDSNGAMWRDPSTSRPPKQYTETLRLVMLKNISSLGPLYNTLFVQEDIMDED</sequence>
<dbReference type="EMBL" id="JBFDAA010000011">
    <property type="protein sequence ID" value="KAL1124013.1"/>
    <property type="molecule type" value="Genomic_DNA"/>
</dbReference>
<dbReference type="InterPro" id="IPR029444">
    <property type="entry name" value="INTS5_C"/>
</dbReference>
<accession>A0ABD0YW23</accession>
<proteinExistence type="predicted"/>
<evidence type="ECO:0000313" key="3">
    <source>
        <dbReference type="Proteomes" id="UP001558652"/>
    </source>
</evidence>
<name>A0ABD0YW23_9HEMI</name>
<evidence type="ECO:0000259" key="1">
    <source>
        <dbReference type="Pfam" id="PF14838"/>
    </source>
</evidence>
<feature type="domain" description="Integrator complex subunit 5 C-terminal" evidence="1">
    <location>
        <begin position="1"/>
        <end position="615"/>
    </location>
</feature>
<dbReference type="AlphaFoldDB" id="A0ABD0YW23"/>
<dbReference type="InterPro" id="IPR040316">
    <property type="entry name" value="INTS5"/>
</dbReference>